<proteinExistence type="predicted"/>
<organism evidence="1 2">
    <name type="scientific">Rhodovastum atsumiense</name>
    <dbReference type="NCBI Taxonomy" id="504468"/>
    <lineage>
        <taxon>Bacteria</taxon>
        <taxon>Pseudomonadati</taxon>
        <taxon>Pseudomonadota</taxon>
        <taxon>Alphaproteobacteria</taxon>
        <taxon>Acetobacterales</taxon>
        <taxon>Acetobacteraceae</taxon>
        <taxon>Rhodovastum</taxon>
    </lineage>
</organism>
<comment type="caution">
    <text evidence="1">The sequence shown here is derived from an EMBL/GenBank/DDBJ whole genome shotgun (WGS) entry which is preliminary data.</text>
</comment>
<protein>
    <submittedName>
        <fullName evidence="1">Helix-turn-helix domain-containing protein</fullName>
    </submittedName>
</protein>
<dbReference type="Pfam" id="PF13551">
    <property type="entry name" value="HTH_29"/>
    <property type="match status" value="1"/>
</dbReference>
<dbReference type="InterPro" id="IPR009057">
    <property type="entry name" value="Homeodomain-like_sf"/>
</dbReference>
<dbReference type="OrthoDB" id="2375382at2"/>
<evidence type="ECO:0000313" key="2">
    <source>
        <dbReference type="Proteomes" id="UP000325255"/>
    </source>
</evidence>
<accession>A0A5M6II19</accession>
<reference evidence="1 2" key="1">
    <citation type="submission" date="2019-09" db="EMBL/GenBank/DDBJ databases">
        <title>Genome sequence of Rhodovastum atsumiense, a diverse member of the Acetobacteraceae family of non-sulfur purple photosynthetic bacteria.</title>
        <authorList>
            <person name="Meyer T."/>
            <person name="Kyndt J."/>
        </authorList>
    </citation>
    <scope>NUCLEOTIDE SEQUENCE [LARGE SCALE GENOMIC DNA]</scope>
    <source>
        <strain evidence="1 2">DSM 21279</strain>
    </source>
</reference>
<dbReference type="SUPFAM" id="SSF46689">
    <property type="entry name" value="Homeodomain-like"/>
    <property type="match status" value="1"/>
</dbReference>
<keyword evidence="2" id="KW-1185">Reference proteome</keyword>
<gene>
    <name evidence="1" type="ORF">F1189_31580</name>
</gene>
<dbReference type="AlphaFoldDB" id="A0A5M6II19"/>
<dbReference type="Proteomes" id="UP000325255">
    <property type="component" value="Unassembled WGS sequence"/>
</dbReference>
<sequence length="113" mass="11788">MRGLPDAGEIGFKMANEGGSPWLAPCSCEVILTRCRYVAAIYEGASRAEAAKIGGVTPQIVRDWVVKFNAAGPAGLIDPKRPGPVPLLSAEQRAALAAVIDSRPIPAAHGVVR</sequence>
<dbReference type="EMBL" id="VWPK01000134">
    <property type="protein sequence ID" value="KAA5607911.1"/>
    <property type="molecule type" value="Genomic_DNA"/>
</dbReference>
<evidence type="ECO:0000313" key="1">
    <source>
        <dbReference type="EMBL" id="KAA5607911.1"/>
    </source>
</evidence>
<name>A0A5M6II19_9PROT</name>